<dbReference type="OrthoDB" id="9815841at2"/>
<accession>W6RZA3</accession>
<keyword evidence="2" id="KW-1185">Reference proteome</keyword>
<dbReference type="KEGG" id="clt:CM240_1761"/>
<sequence>MNKNSKWLKTVTATSMMSVFIISSMIPTVVQGSQLSTAKEEVVYVNLDSNGDLIGTYVVNIFNDSDIVDYGNYSEVRNMNTNDEIKYDSGVVNIKNSKDKLYYEGVIENAEIPWDIDITYKMDGKEYSAKDIAGRSGKLTMEIKISENKKATEGFFDNYALQATVQLDGKKCKNIKSDDATVANVGELKQLTYTIMPGNEKDINITADVKDFEVGNIAINGVKLNLGINKDSIDTSNLTSEIEKLQSAVKEVDNGANNLNNGAGKLESGAIKLDDGIETINEALKTLNGKSSSLNEGSSEVKSALQTIETSLSKVNTSSEELTKLSAASGQIKDGISKLVTGLETVDNSITDYYNGLSAAGLKDTNEFVNNHNNAIAALAITNTQRSLYEAYIASGINGVQSQVATLAASGDKEAIELLNKYTAGDTNAIVDYITNAGKIISIETLLKADISYIQGSNKLISGIDAALDKESGELMKGANALKANYEIFDKSIQNLVASLSDLMVNMNQLKNGISLLNENYSALDSGTKEYTNAVNTITLGYQSICAGANELVKGTSELYSGTKTMVSGTGEFVEETNGLQSNVDNEIDSMLKNFTGSDSEIKSFVCDKNTNVNSVQFVIQAEGVEKETVEVEESKETEKLNIWQKFLRLFKL</sequence>
<dbReference type="eggNOG" id="COG1511">
    <property type="taxonomic scope" value="Bacteria"/>
</dbReference>
<dbReference type="Proteomes" id="UP000019426">
    <property type="component" value="Chromosome M2/40_rep1"/>
</dbReference>
<reference evidence="1 2" key="1">
    <citation type="submission" date="2013-11" db="EMBL/GenBank/DDBJ databases">
        <title>Complete genome sequence of Clostridum sp. M2/40.</title>
        <authorList>
            <person name="Wibberg D."/>
            <person name="Puehler A."/>
            <person name="Schlueter A."/>
        </authorList>
    </citation>
    <scope>NUCLEOTIDE SEQUENCE [LARGE SCALE GENOMIC DNA]</scope>
    <source>
        <strain evidence="2">M2/40</strain>
    </source>
</reference>
<gene>
    <name evidence="1" type="ORF">CM240_1761</name>
</gene>
<evidence type="ECO:0000313" key="1">
    <source>
        <dbReference type="EMBL" id="CDM68919.1"/>
    </source>
</evidence>
<dbReference type="Gene3D" id="1.10.287.950">
    <property type="entry name" value="Methyl-accepting chemotaxis protein"/>
    <property type="match status" value="2"/>
</dbReference>
<proteinExistence type="predicted"/>
<dbReference type="AlphaFoldDB" id="W6RZA3"/>
<dbReference type="PATRIC" id="fig|1216932.3.peg.1755"/>
<dbReference type="InterPro" id="IPR023908">
    <property type="entry name" value="xxxLxxG_rpt"/>
</dbReference>
<dbReference type="NCBIfam" id="TIGR03057">
    <property type="entry name" value="xxxLxxG_by_4"/>
    <property type="match status" value="1"/>
</dbReference>
<name>W6RZA3_9CLOT</name>
<evidence type="ECO:0000313" key="2">
    <source>
        <dbReference type="Proteomes" id="UP000019426"/>
    </source>
</evidence>
<dbReference type="HOGENOM" id="CLU_018675_0_0_9"/>
<protein>
    <submittedName>
        <fullName evidence="1">Uncharacterized protein</fullName>
    </submittedName>
</protein>
<organism evidence="1 2">
    <name type="scientific">Clostridium bornimense</name>
    <dbReference type="NCBI Taxonomy" id="1216932"/>
    <lineage>
        <taxon>Bacteria</taxon>
        <taxon>Bacillati</taxon>
        <taxon>Bacillota</taxon>
        <taxon>Clostridia</taxon>
        <taxon>Eubacteriales</taxon>
        <taxon>Clostridiaceae</taxon>
        <taxon>Clostridium</taxon>
    </lineage>
</organism>
<dbReference type="STRING" id="1216932.CM240_1761"/>
<dbReference type="EMBL" id="HG917868">
    <property type="protein sequence ID" value="CDM68919.1"/>
    <property type="molecule type" value="Genomic_DNA"/>
</dbReference>
<dbReference type="RefSeq" id="WP_044038429.1">
    <property type="nucleotide sequence ID" value="NZ_HG917868.1"/>
</dbReference>